<feature type="domain" description="DUF676" evidence="4">
    <location>
        <begin position="439"/>
        <end position="585"/>
    </location>
</feature>
<gene>
    <name evidence="5" type="ORF">HMPREF1541_01753</name>
</gene>
<feature type="region of interest" description="Disordered" evidence="3">
    <location>
        <begin position="166"/>
        <end position="193"/>
    </location>
</feature>
<feature type="compositionally biased region" description="Basic and acidic residues" evidence="3">
    <location>
        <begin position="1161"/>
        <end position="1184"/>
    </location>
</feature>
<feature type="region of interest" description="Disordered" evidence="3">
    <location>
        <begin position="279"/>
        <end position="339"/>
    </location>
</feature>
<dbReference type="PANTHER" id="PTHR12482:SF62">
    <property type="entry name" value="LIPASE ROG1-RELATED"/>
    <property type="match status" value="1"/>
</dbReference>
<evidence type="ECO:0000256" key="3">
    <source>
        <dbReference type="SAM" id="MobiDB-lite"/>
    </source>
</evidence>
<dbReference type="EMBL" id="KB822718">
    <property type="protein sequence ID" value="ETN42596.1"/>
    <property type="molecule type" value="Genomic_DNA"/>
</dbReference>
<dbReference type="GeneID" id="19969092"/>
<feature type="compositionally biased region" description="Low complexity" evidence="3">
    <location>
        <begin position="853"/>
        <end position="880"/>
    </location>
</feature>
<feature type="region of interest" description="Disordered" evidence="3">
    <location>
        <begin position="636"/>
        <end position="693"/>
    </location>
</feature>
<dbReference type="RefSeq" id="XP_008714332.1">
    <property type="nucleotide sequence ID" value="XM_008716110.1"/>
</dbReference>
<feature type="domain" description="DUF676" evidence="4">
    <location>
        <begin position="247"/>
        <end position="283"/>
    </location>
</feature>
<feature type="compositionally biased region" description="Basic and acidic residues" evidence="3">
    <location>
        <begin position="955"/>
        <end position="994"/>
    </location>
</feature>
<dbReference type="InterPro" id="IPR007751">
    <property type="entry name" value="DUF676_lipase-like"/>
</dbReference>
<keyword evidence="6" id="KW-1185">Reference proteome</keyword>
<feature type="region of interest" description="Disordered" evidence="3">
    <location>
        <begin position="392"/>
        <end position="429"/>
    </location>
</feature>
<dbReference type="Proteomes" id="UP000030752">
    <property type="component" value="Unassembled WGS sequence"/>
</dbReference>
<dbReference type="InParanoid" id="W2S1J2"/>
<feature type="compositionally biased region" description="Basic and acidic residues" evidence="3">
    <location>
        <begin position="174"/>
        <end position="187"/>
    </location>
</feature>
<dbReference type="InterPro" id="IPR044294">
    <property type="entry name" value="Lipase-like"/>
</dbReference>
<feature type="compositionally biased region" description="Basic and acidic residues" evidence="3">
    <location>
        <begin position="824"/>
        <end position="834"/>
    </location>
</feature>
<protein>
    <recommendedName>
        <fullName evidence="4">DUF676 domain-containing protein</fullName>
    </recommendedName>
</protein>
<feature type="compositionally biased region" description="Basic and acidic residues" evidence="3">
    <location>
        <begin position="1010"/>
        <end position="1019"/>
    </location>
</feature>
<accession>W2S1J2</accession>
<keyword evidence="2" id="KW-0443">Lipid metabolism</keyword>
<proteinExistence type="inferred from homology"/>
<feature type="compositionally biased region" description="Basic and acidic residues" evidence="3">
    <location>
        <begin position="1205"/>
        <end position="1215"/>
    </location>
</feature>
<dbReference type="GO" id="GO:0016042">
    <property type="term" value="P:lipid catabolic process"/>
    <property type="evidence" value="ECO:0007669"/>
    <property type="project" value="UniProtKB-KW"/>
</dbReference>
<dbReference type="STRING" id="1220924.W2S1J2"/>
<dbReference type="PANTHER" id="PTHR12482">
    <property type="entry name" value="LIPASE ROG1-RELATED-RELATED"/>
    <property type="match status" value="1"/>
</dbReference>
<dbReference type="OrthoDB" id="5368485at2759"/>
<dbReference type="SUPFAM" id="SSF53474">
    <property type="entry name" value="alpha/beta-Hydrolases"/>
    <property type="match status" value="1"/>
</dbReference>
<evidence type="ECO:0000313" key="5">
    <source>
        <dbReference type="EMBL" id="ETN42596.1"/>
    </source>
</evidence>
<feature type="region of interest" description="Disordered" evidence="3">
    <location>
        <begin position="207"/>
        <end position="247"/>
    </location>
</feature>
<evidence type="ECO:0000313" key="6">
    <source>
        <dbReference type="Proteomes" id="UP000030752"/>
    </source>
</evidence>
<feature type="region of interest" description="Disordered" evidence="3">
    <location>
        <begin position="949"/>
        <end position="1279"/>
    </location>
</feature>
<feature type="compositionally biased region" description="Low complexity" evidence="3">
    <location>
        <begin position="751"/>
        <end position="763"/>
    </location>
</feature>
<dbReference type="FunCoup" id="W2S1J2">
    <property type="interactions" value="21"/>
</dbReference>
<feature type="compositionally biased region" description="Polar residues" evidence="3">
    <location>
        <begin position="1058"/>
        <end position="1075"/>
    </location>
</feature>
<reference evidence="5 6" key="1">
    <citation type="submission" date="2013-03" db="EMBL/GenBank/DDBJ databases">
        <title>The Genome Sequence of Phialophora europaea CBS 101466.</title>
        <authorList>
            <consortium name="The Broad Institute Genomics Platform"/>
            <person name="Cuomo C."/>
            <person name="de Hoog S."/>
            <person name="Gorbushina A."/>
            <person name="Walker B."/>
            <person name="Young S.K."/>
            <person name="Zeng Q."/>
            <person name="Gargeya S."/>
            <person name="Fitzgerald M."/>
            <person name="Haas B."/>
            <person name="Abouelleil A."/>
            <person name="Allen A.W."/>
            <person name="Alvarado L."/>
            <person name="Arachchi H.M."/>
            <person name="Berlin A.M."/>
            <person name="Chapman S.B."/>
            <person name="Gainer-Dewar J."/>
            <person name="Goldberg J."/>
            <person name="Griggs A."/>
            <person name="Gujja S."/>
            <person name="Hansen M."/>
            <person name="Howarth C."/>
            <person name="Imamovic A."/>
            <person name="Ireland A."/>
            <person name="Larimer J."/>
            <person name="McCowan C."/>
            <person name="Murphy C."/>
            <person name="Pearson M."/>
            <person name="Poon T.W."/>
            <person name="Priest M."/>
            <person name="Roberts A."/>
            <person name="Saif S."/>
            <person name="Shea T."/>
            <person name="Sisk P."/>
            <person name="Sykes S."/>
            <person name="Wortman J."/>
            <person name="Nusbaum C."/>
            <person name="Birren B."/>
        </authorList>
    </citation>
    <scope>NUCLEOTIDE SEQUENCE [LARGE SCALE GENOMIC DNA]</scope>
    <source>
        <strain evidence="5 6">CBS 101466</strain>
    </source>
</reference>
<feature type="compositionally biased region" description="Basic residues" evidence="3">
    <location>
        <begin position="287"/>
        <end position="296"/>
    </location>
</feature>
<dbReference type="VEuPathDB" id="FungiDB:HMPREF1541_01753"/>
<evidence type="ECO:0000256" key="1">
    <source>
        <dbReference type="ARBA" id="ARBA00007920"/>
    </source>
</evidence>
<feature type="compositionally biased region" description="Basic and acidic residues" evidence="3">
    <location>
        <begin position="674"/>
        <end position="693"/>
    </location>
</feature>
<feature type="compositionally biased region" description="Acidic residues" evidence="3">
    <location>
        <begin position="326"/>
        <end position="337"/>
    </location>
</feature>
<dbReference type="InterPro" id="IPR029058">
    <property type="entry name" value="AB_hydrolase_fold"/>
</dbReference>
<sequence>MLLLHQTGSVKVGEVVRYTLTYTPSLDRILPPPTNLHVKIKNTSAVPLRAAYLHGPYTVYVACYPSTYDPSKNFTKTAAVEGAPDFEPQLKAGGTWHSKLLVPEEVRQDADQSFFIGESGRERKSFTWIIEVASQVLFSTTAAVHFEVLVGRDAKSVELGFHGVVGSGQGAPGRLEDHQQGRTRDAAQPKGVFSKAVRLDVDDTESLWNTPAFPRRDNDGKDATEQPSQHGDKRDVHAKLEKKTQKQKKIHLVLVTHGLHSNLGADMLYMKESIDTAARQAKENARNRRSHARAKRAAAAGGRNAVDERAASAPDIALSPTVKQLEDEDDSESDDEETLVRGFNGNAIKTEKGIQYLGKRFAKYVLLLTYPNQPYLPVKSSISKSITRSLTGSKLGKGDKSKDRLATEDSGDRKPIHKNSSIMKDDKHTHHKRDLPYKITSISFIGHSLGGLIQTYAIAYIQKHSPDFFDLIKPVNFVALATPFLGLSNENPMYVKFALDFGLVGRTGQDLGLTWRAPTFAKNSWTTMISGLGVDTQRDKQEPDPSSKPLLRILPTGPAYVALKKFRHRTVYANVVNDGIVPLRTSCLLFLDWRGLGRVEKARRENGLVGTMLEWGWSEMTGQNVSAARKPMAFHDLFSDDDHDPNKAAPSESEAINDPASSVPQAEASQGFDDADRTDPDRHQFLDSKPLQDEVYKRGSDNAQQAPVEQGSNLWSGLLSFFRPQAGKQKAQPKPTKQQKIYHRGQTMKLGQESGDSSSQESQNGRESRKPRVRGPSLYSAKSGDGNLEAPPKTTVFESAGDLLHPPLPPKDFLLDPGARPRTIFHDRIYHPDDIPAPPTKRQRTFLRKPPSRESSMSVSSTGQTSVTSPRPPSQQSDSSEVGSMRIEEKIARAYHKDLTWRKVLVCLEPDAHNNIIVRRMFANAYGWPVVQHLCDTHFGYTDTAYTRDEDIESEERAKPPEEAVHAHGEHVSGQRDPPKEDHQPRSKEKKPEKSATMNDMGDLPSTPTDIDKLRDELQKSPSPPSAATGPKSPNRQSRTASEAREARDEVSDLVSRVTATGAASDSYSSMNSGRTALRQLARRDSARWSDRFFEDDEESEDDEEYVEELRKAKERGDYLTREELRIVESGDRARDKSAELAKVASSRSEGSMRSAAEGGGSKESEKGKGKDVSQKMLGEDHLGAGEAPLTREPGEMTPEEREELLEQTKKNASREDDEASKVDPQMLGLTGVGLGKSVEEQVGAPQSPTKAKARRDGSEVGDEGVAEHVAARQAGQSG</sequence>
<feature type="compositionally biased region" description="Basic and acidic residues" evidence="3">
    <location>
        <begin position="214"/>
        <end position="244"/>
    </location>
</feature>
<dbReference type="eggNOG" id="KOG4372">
    <property type="taxonomic scope" value="Eukaryota"/>
</dbReference>
<evidence type="ECO:0000256" key="2">
    <source>
        <dbReference type="ARBA" id="ARBA00022963"/>
    </source>
</evidence>
<feature type="compositionally biased region" description="Acidic residues" evidence="3">
    <location>
        <begin position="1094"/>
        <end position="1107"/>
    </location>
</feature>
<dbReference type="Gene3D" id="3.40.50.1820">
    <property type="entry name" value="alpha/beta hydrolase"/>
    <property type="match status" value="1"/>
</dbReference>
<keyword evidence="2" id="KW-0442">Lipid degradation</keyword>
<dbReference type="GO" id="GO:0047372">
    <property type="term" value="F:monoacylglycerol lipase activity"/>
    <property type="evidence" value="ECO:0007669"/>
    <property type="project" value="TreeGrafter"/>
</dbReference>
<feature type="region of interest" description="Disordered" evidence="3">
    <location>
        <begin position="748"/>
        <end position="883"/>
    </location>
</feature>
<feature type="compositionally biased region" description="Basic and acidic residues" evidence="3">
    <location>
        <begin position="1082"/>
        <end position="1093"/>
    </location>
</feature>
<feature type="compositionally biased region" description="Basic and acidic residues" evidence="3">
    <location>
        <begin position="1108"/>
        <end position="1140"/>
    </location>
</feature>
<feature type="compositionally biased region" description="Basic and acidic residues" evidence="3">
    <location>
        <begin position="637"/>
        <end position="646"/>
    </location>
</feature>
<feature type="compositionally biased region" description="Polar residues" evidence="3">
    <location>
        <begin position="659"/>
        <end position="668"/>
    </location>
</feature>
<evidence type="ECO:0000259" key="4">
    <source>
        <dbReference type="Pfam" id="PF05057"/>
    </source>
</evidence>
<feature type="compositionally biased region" description="Polar residues" evidence="3">
    <location>
        <begin position="1032"/>
        <end position="1041"/>
    </location>
</feature>
<organism evidence="5 6">
    <name type="scientific">Cyphellophora europaea (strain CBS 101466)</name>
    <name type="common">Phialophora europaea</name>
    <dbReference type="NCBI Taxonomy" id="1220924"/>
    <lineage>
        <taxon>Eukaryota</taxon>
        <taxon>Fungi</taxon>
        <taxon>Dikarya</taxon>
        <taxon>Ascomycota</taxon>
        <taxon>Pezizomycotina</taxon>
        <taxon>Eurotiomycetes</taxon>
        <taxon>Chaetothyriomycetidae</taxon>
        <taxon>Chaetothyriales</taxon>
        <taxon>Cyphellophoraceae</taxon>
        <taxon>Cyphellophora</taxon>
    </lineage>
</organism>
<dbReference type="Pfam" id="PF05057">
    <property type="entry name" value="DUF676"/>
    <property type="match status" value="2"/>
</dbReference>
<dbReference type="AlphaFoldDB" id="W2S1J2"/>
<dbReference type="HOGENOM" id="CLU_007367_0_0_1"/>
<name>W2S1J2_CYPE1</name>
<feature type="compositionally biased region" description="Basic and acidic residues" evidence="3">
    <location>
        <begin position="396"/>
        <end position="414"/>
    </location>
</feature>
<comment type="similarity">
    <text evidence="1">Belongs to the putative lipase ROG1 family.</text>
</comment>
<feature type="compositionally biased region" description="Basic and acidic residues" evidence="3">
    <location>
        <begin position="1042"/>
        <end position="1051"/>
    </location>
</feature>